<organism evidence="3 4">
    <name type="scientific">Limnovirga soli</name>
    <dbReference type="NCBI Taxonomy" id="2656915"/>
    <lineage>
        <taxon>Bacteria</taxon>
        <taxon>Pseudomonadati</taxon>
        <taxon>Bacteroidota</taxon>
        <taxon>Chitinophagia</taxon>
        <taxon>Chitinophagales</taxon>
        <taxon>Chitinophagaceae</taxon>
        <taxon>Limnovirga</taxon>
    </lineage>
</organism>
<evidence type="ECO:0000259" key="2">
    <source>
        <dbReference type="Pfam" id="PF04264"/>
    </source>
</evidence>
<dbReference type="InterPro" id="IPR036761">
    <property type="entry name" value="TTHA0802/YceI-like_sf"/>
</dbReference>
<dbReference type="SUPFAM" id="SSF101874">
    <property type="entry name" value="YceI-like"/>
    <property type="match status" value="1"/>
</dbReference>
<dbReference type="Gene3D" id="2.40.128.110">
    <property type="entry name" value="Lipid/polyisoprenoid-binding, YceI-like"/>
    <property type="match status" value="1"/>
</dbReference>
<evidence type="ECO:0000313" key="4">
    <source>
        <dbReference type="Proteomes" id="UP000598971"/>
    </source>
</evidence>
<gene>
    <name evidence="3" type="ORF">GD597_10405</name>
</gene>
<dbReference type="Proteomes" id="UP000598971">
    <property type="component" value="Unassembled WGS sequence"/>
</dbReference>
<keyword evidence="1" id="KW-0732">Signal</keyword>
<comment type="caution">
    <text evidence="3">The sequence shown here is derived from an EMBL/GenBank/DDBJ whole genome shotgun (WGS) entry which is preliminary data.</text>
</comment>
<dbReference type="AlphaFoldDB" id="A0A8J8FD55"/>
<protein>
    <recommendedName>
        <fullName evidence="2">Lipid/polyisoprenoid-binding YceI-like domain-containing protein</fullName>
    </recommendedName>
</protein>
<evidence type="ECO:0000256" key="1">
    <source>
        <dbReference type="SAM" id="SignalP"/>
    </source>
</evidence>
<feature type="domain" description="Lipid/polyisoprenoid-binding YceI-like" evidence="2">
    <location>
        <begin position="61"/>
        <end position="192"/>
    </location>
</feature>
<name>A0A8J8FD55_9BACT</name>
<keyword evidence="4" id="KW-1185">Reference proteome</keyword>
<dbReference type="RefSeq" id="WP_171607799.1">
    <property type="nucleotide sequence ID" value="NZ_WHPF01000006.1"/>
</dbReference>
<dbReference type="EMBL" id="WHPF01000006">
    <property type="protein sequence ID" value="NNV55871.1"/>
    <property type="molecule type" value="Genomic_DNA"/>
</dbReference>
<accession>A0A8J8FD55</accession>
<evidence type="ECO:0000313" key="3">
    <source>
        <dbReference type="EMBL" id="NNV55871.1"/>
    </source>
</evidence>
<dbReference type="InterPro" id="IPR007372">
    <property type="entry name" value="Lipid/polyisoprenoid-bd_YceI"/>
</dbReference>
<dbReference type="Pfam" id="PF04264">
    <property type="entry name" value="YceI"/>
    <property type="match status" value="1"/>
</dbReference>
<feature type="signal peptide" evidence="1">
    <location>
        <begin position="1"/>
        <end position="26"/>
    </location>
</feature>
<sequence>MKHLTTRIFNCFLFFMLLLQVQMVQAQEKLKAANVNIIVSGTSTLHDWDMKSDKGSCDAVFVLNGTTVTALNDLNFSIPSKSIKSEHTLMDNNTYKALNAEVYPDISFKFVSATVTAKDATTCQIKCIGKLTIAGTMHETDITATGKVNADKSITITGSKAFKMTDYKVKPPSVMMGTIKTGNDITITYNFKLVK</sequence>
<feature type="chain" id="PRO_5035283360" description="Lipid/polyisoprenoid-binding YceI-like domain-containing protein" evidence="1">
    <location>
        <begin position="27"/>
        <end position="195"/>
    </location>
</feature>
<reference evidence="3" key="1">
    <citation type="submission" date="2019-10" db="EMBL/GenBank/DDBJ databases">
        <title>Draft genome sequence of Panacibacter sp. KCS-6.</title>
        <authorList>
            <person name="Yim K.J."/>
        </authorList>
    </citation>
    <scope>NUCLEOTIDE SEQUENCE</scope>
    <source>
        <strain evidence="3">KCS-6</strain>
    </source>
</reference>
<proteinExistence type="predicted"/>